<name>A0A6C0IFI7_9ZZZZ</name>
<sequence>MSFNNNLSLYIPHIFGNYTKEYVAKTFEDLNIGKVKYIDFVQKISDNGLVYNAAYIHFEYWFTNVVARNFQSRVLDTTKEARLMYEDPWYWIVLENKSNKVVPGARKPRIVLDNVSIKVPNAPKKTKKEEYYDRGFDDLCRQIALDFDEDCMDDIEACMAEDDKHLISIDGRYVQTLEKENRDYLDYIAEMQHKLNILVDENMCLRGEIQIIKEQFVVPLSY</sequence>
<accession>A0A6C0IFI7</accession>
<protein>
    <submittedName>
        <fullName evidence="1">Uncharacterized protein</fullName>
    </submittedName>
</protein>
<organism evidence="1">
    <name type="scientific">viral metagenome</name>
    <dbReference type="NCBI Taxonomy" id="1070528"/>
    <lineage>
        <taxon>unclassified sequences</taxon>
        <taxon>metagenomes</taxon>
        <taxon>organismal metagenomes</taxon>
    </lineage>
</organism>
<dbReference type="EMBL" id="MN740164">
    <property type="protein sequence ID" value="QHT91226.1"/>
    <property type="molecule type" value="Genomic_DNA"/>
</dbReference>
<reference evidence="1" key="1">
    <citation type="journal article" date="2020" name="Nature">
        <title>Giant virus diversity and host interactions through global metagenomics.</title>
        <authorList>
            <person name="Schulz F."/>
            <person name="Roux S."/>
            <person name="Paez-Espino D."/>
            <person name="Jungbluth S."/>
            <person name="Walsh D.A."/>
            <person name="Denef V.J."/>
            <person name="McMahon K.D."/>
            <person name="Konstantinidis K.T."/>
            <person name="Eloe-Fadrosh E.A."/>
            <person name="Kyrpides N.C."/>
            <person name="Woyke T."/>
        </authorList>
    </citation>
    <scope>NUCLEOTIDE SEQUENCE</scope>
    <source>
        <strain evidence="1">GVMAG-M-3300023184-72</strain>
    </source>
</reference>
<evidence type="ECO:0000313" key="1">
    <source>
        <dbReference type="EMBL" id="QHT91226.1"/>
    </source>
</evidence>
<proteinExistence type="predicted"/>
<dbReference type="AlphaFoldDB" id="A0A6C0IFI7"/>